<dbReference type="PANTHER" id="PTHR44846">
    <property type="entry name" value="MANNOSYL-D-GLYCERATE TRANSPORT/METABOLISM SYSTEM REPRESSOR MNGR-RELATED"/>
    <property type="match status" value="1"/>
</dbReference>
<evidence type="ECO:0000313" key="6">
    <source>
        <dbReference type="Proteomes" id="UP000184758"/>
    </source>
</evidence>
<keyword evidence="1" id="KW-0805">Transcription regulation</keyword>
<dbReference type="Gene3D" id="1.10.10.10">
    <property type="entry name" value="Winged helix-like DNA-binding domain superfamily/Winged helix DNA-binding domain"/>
    <property type="match status" value="1"/>
</dbReference>
<dbReference type="Pfam" id="PF07702">
    <property type="entry name" value="UTRA"/>
    <property type="match status" value="1"/>
</dbReference>
<dbReference type="GO" id="GO:0003700">
    <property type="term" value="F:DNA-binding transcription factor activity"/>
    <property type="evidence" value="ECO:0007669"/>
    <property type="project" value="InterPro"/>
</dbReference>
<dbReference type="eggNOG" id="COG2188">
    <property type="taxonomic scope" value="Bacteria"/>
</dbReference>
<gene>
    <name evidence="5" type="ORF">SAMN05878443_0276</name>
</gene>
<sequence>MLKYQEIALKIEKKIHFENLEQGSRLPSLGELITQYQVSKSTIVKSLAVLENRGIIFQVQGSGIFVRKRKRKGYINFMENQGFTHDLEEFNLTSTILNLEIIYPNEEIMNNLNCSANEEVYWAKRIRYINGQTLCVEESYYKKEIVPYLNKEILNDSIFEYLQNALNINIGYSDKYLKVGKINTELAAQLQLPDKSPALFVEELFYLNTGEPFDFSKTIYNYEHSQFFLQGSNAKN</sequence>
<dbReference type="InterPro" id="IPR028978">
    <property type="entry name" value="Chorismate_lyase_/UTRA_dom_sf"/>
</dbReference>
<dbReference type="InterPro" id="IPR050679">
    <property type="entry name" value="Bact_HTH_transcr_reg"/>
</dbReference>
<dbReference type="SUPFAM" id="SSF64288">
    <property type="entry name" value="Chorismate lyase-like"/>
    <property type="match status" value="1"/>
</dbReference>
<dbReference type="STRING" id="28230.SAMN05878443_0276"/>
<proteinExistence type="predicted"/>
<keyword evidence="6" id="KW-1185">Reference proteome</keyword>
<dbReference type="InterPro" id="IPR011663">
    <property type="entry name" value="UTRA"/>
</dbReference>
<evidence type="ECO:0000313" key="5">
    <source>
        <dbReference type="EMBL" id="SIN87953.1"/>
    </source>
</evidence>
<dbReference type="SMART" id="SM00866">
    <property type="entry name" value="UTRA"/>
    <property type="match status" value="1"/>
</dbReference>
<protein>
    <submittedName>
        <fullName evidence="5">GntR family transcriptional regulator, transcriptional regulator of bglA</fullName>
    </submittedName>
</protein>
<organism evidence="5 6">
    <name type="scientific">Carnobacterium alterfunditum</name>
    <dbReference type="NCBI Taxonomy" id="28230"/>
    <lineage>
        <taxon>Bacteria</taxon>
        <taxon>Bacillati</taxon>
        <taxon>Bacillota</taxon>
        <taxon>Bacilli</taxon>
        <taxon>Lactobacillales</taxon>
        <taxon>Carnobacteriaceae</taxon>
        <taxon>Carnobacterium</taxon>
    </lineage>
</organism>
<dbReference type="RefSeq" id="WP_034546790.1">
    <property type="nucleotide sequence ID" value="NZ_FSRN01000001.1"/>
</dbReference>
<dbReference type="SMART" id="SM00345">
    <property type="entry name" value="HTH_GNTR"/>
    <property type="match status" value="1"/>
</dbReference>
<accession>A0A1N6EYC7</accession>
<dbReference type="InterPro" id="IPR000524">
    <property type="entry name" value="Tscrpt_reg_HTH_GntR"/>
</dbReference>
<dbReference type="OrthoDB" id="9816541at2"/>
<dbReference type="Proteomes" id="UP000184758">
    <property type="component" value="Unassembled WGS sequence"/>
</dbReference>
<reference evidence="6" key="1">
    <citation type="submission" date="2016-11" db="EMBL/GenBank/DDBJ databases">
        <authorList>
            <person name="Varghese N."/>
            <person name="Submissions S."/>
        </authorList>
    </citation>
    <scope>NUCLEOTIDE SEQUENCE [LARGE SCALE GENOMIC DNA]</scope>
    <source>
        <strain evidence="6">313</strain>
    </source>
</reference>
<evidence type="ECO:0000256" key="3">
    <source>
        <dbReference type="ARBA" id="ARBA00023163"/>
    </source>
</evidence>
<evidence type="ECO:0000259" key="4">
    <source>
        <dbReference type="PROSITE" id="PS50949"/>
    </source>
</evidence>
<dbReference type="EMBL" id="FSRN01000001">
    <property type="protein sequence ID" value="SIN87953.1"/>
    <property type="molecule type" value="Genomic_DNA"/>
</dbReference>
<dbReference type="GO" id="GO:0045892">
    <property type="term" value="P:negative regulation of DNA-templated transcription"/>
    <property type="evidence" value="ECO:0007669"/>
    <property type="project" value="TreeGrafter"/>
</dbReference>
<evidence type="ECO:0000256" key="2">
    <source>
        <dbReference type="ARBA" id="ARBA00023125"/>
    </source>
</evidence>
<dbReference type="CDD" id="cd07377">
    <property type="entry name" value="WHTH_GntR"/>
    <property type="match status" value="1"/>
</dbReference>
<dbReference type="Pfam" id="PF00392">
    <property type="entry name" value="GntR"/>
    <property type="match status" value="1"/>
</dbReference>
<dbReference type="GO" id="GO:0003677">
    <property type="term" value="F:DNA binding"/>
    <property type="evidence" value="ECO:0007669"/>
    <property type="project" value="UniProtKB-KW"/>
</dbReference>
<name>A0A1N6EYC7_9LACT</name>
<dbReference type="PANTHER" id="PTHR44846:SF4">
    <property type="entry name" value="HTH GNTR-TYPE DOMAIN-CONTAINING PROTEIN"/>
    <property type="match status" value="1"/>
</dbReference>
<dbReference type="Gene3D" id="3.40.1410.10">
    <property type="entry name" value="Chorismate lyase-like"/>
    <property type="match status" value="1"/>
</dbReference>
<evidence type="ECO:0000256" key="1">
    <source>
        <dbReference type="ARBA" id="ARBA00023015"/>
    </source>
</evidence>
<feature type="domain" description="HTH gntR-type" evidence="4">
    <location>
        <begin position="1"/>
        <end position="69"/>
    </location>
</feature>
<dbReference type="AlphaFoldDB" id="A0A1N6EYC7"/>
<dbReference type="InterPro" id="IPR036388">
    <property type="entry name" value="WH-like_DNA-bd_sf"/>
</dbReference>
<dbReference type="SUPFAM" id="SSF46785">
    <property type="entry name" value="Winged helix' DNA-binding domain"/>
    <property type="match status" value="1"/>
</dbReference>
<dbReference type="InterPro" id="IPR036390">
    <property type="entry name" value="WH_DNA-bd_sf"/>
</dbReference>
<keyword evidence="3" id="KW-0804">Transcription</keyword>
<keyword evidence="2" id="KW-0238">DNA-binding</keyword>
<dbReference type="PROSITE" id="PS50949">
    <property type="entry name" value="HTH_GNTR"/>
    <property type="match status" value="1"/>
</dbReference>